<dbReference type="KEGG" id="parq:DSM112329_02570"/>
<feature type="chain" id="PRO_5043324586" description="ABC-type glycine betaine transport system substrate-binding domain-containing protein" evidence="2">
    <location>
        <begin position="21"/>
        <end position="340"/>
    </location>
</feature>
<evidence type="ECO:0000256" key="1">
    <source>
        <dbReference type="SAM" id="MobiDB-lite"/>
    </source>
</evidence>
<dbReference type="PROSITE" id="PS51257">
    <property type="entry name" value="PROKAR_LIPOPROTEIN"/>
    <property type="match status" value="1"/>
</dbReference>
<evidence type="ECO:0000313" key="4">
    <source>
        <dbReference type="EMBL" id="XAY05712.1"/>
    </source>
</evidence>
<dbReference type="GO" id="GO:0043190">
    <property type="term" value="C:ATP-binding cassette (ABC) transporter complex"/>
    <property type="evidence" value="ECO:0007669"/>
    <property type="project" value="InterPro"/>
</dbReference>
<evidence type="ECO:0000256" key="2">
    <source>
        <dbReference type="SAM" id="SignalP"/>
    </source>
</evidence>
<keyword evidence="2" id="KW-0732">Signal</keyword>
<feature type="domain" description="ABC-type glycine betaine transport system substrate-binding" evidence="3">
    <location>
        <begin position="69"/>
        <end position="335"/>
    </location>
</feature>
<feature type="compositionally biased region" description="Low complexity" evidence="1">
    <location>
        <begin position="29"/>
        <end position="53"/>
    </location>
</feature>
<sequence length="340" mass="36336">MRHRSILSVLSTVAVVTTLAACGSDDNDSASTSTPAAAGTTASTASTSAAPAADPKLIVNNPENGSTPQLTIGSKNFTEQFILGEIYAQALQAAGYKVKKQLNLGSEQIAYKALKGGQVDAYPEYVGTALTNFFKVKSEDVPKEPEAAFTDAKTEFAKAKVTALPLTPFTDSNGFAMSQASWKKAGSPKTISELAPKFNTLTLSGSPECRSRLDCKLGIEESYGAKFKKYLPVDLSKRHEVLSNGQADVSVVFTTDGAIAANKEVLLEDDKKFLPPYNVSFLVRDSSLQAAGPDFEKVIDQVQEGLTTPVMQELNSRVDLDKQKPEAVAKAYLTESGYIK</sequence>
<protein>
    <recommendedName>
        <fullName evidence="3">ABC-type glycine betaine transport system substrate-binding domain-containing protein</fullName>
    </recommendedName>
</protein>
<accession>A0AAU7AVQ5</accession>
<dbReference type="Pfam" id="PF04069">
    <property type="entry name" value="OpuAC"/>
    <property type="match status" value="1"/>
</dbReference>
<dbReference type="CDD" id="cd13528">
    <property type="entry name" value="PBP2_osmoprotectants"/>
    <property type="match status" value="1"/>
</dbReference>
<organism evidence="4">
    <name type="scientific">Paraconexibacter sp. AEG42_29</name>
    <dbReference type="NCBI Taxonomy" id="2997339"/>
    <lineage>
        <taxon>Bacteria</taxon>
        <taxon>Bacillati</taxon>
        <taxon>Actinomycetota</taxon>
        <taxon>Thermoleophilia</taxon>
        <taxon>Solirubrobacterales</taxon>
        <taxon>Paraconexibacteraceae</taxon>
        <taxon>Paraconexibacter</taxon>
    </lineage>
</organism>
<evidence type="ECO:0000259" key="3">
    <source>
        <dbReference type="Pfam" id="PF04069"/>
    </source>
</evidence>
<dbReference type="SUPFAM" id="SSF53850">
    <property type="entry name" value="Periplasmic binding protein-like II"/>
    <property type="match status" value="1"/>
</dbReference>
<proteinExistence type="predicted"/>
<dbReference type="EMBL" id="CP114014">
    <property type="protein sequence ID" value="XAY05712.1"/>
    <property type="molecule type" value="Genomic_DNA"/>
</dbReference>
<dbReference type="AlphaFoldDB" id="A0AAU7AVQ5"/>
<dbReference type="Gene3D" id="3.40.190.10">
    <property type="entry name" value="Periplasmic binding protein-like II"/>
    <property type="match status" value="1"/>
</dbReference>
<reference evidence="4" key="1">
    <citation type="submission" date="2022-12" db="EMBL/GenBank/DDBJ databases">
        <title>Paraconexibacter alkalitolerans sp. nov. and Baekduia alba sp. nov., isolated from soil and emended description of the genera Paraconexibacter (Chun et al., 2020) and Baekduia (An et al., 2020).</title>
        <authorList>
            <person name="Vieira S."/>
            <person name="Huber K.J."/>
            <person name="Geppert A."/>
            <person name="Wolf J."/>
            <person name="Neumann-Schaal M."/>
            <person name="Muesken M."/>
            <person name="Overmann J."/>
        </authorList>
    </citation>
    <scope>NUCLEOTIDE SEQUENCE</scope>
    <source>
        <strain evidence="4">AEG42_29</strain>
    </source>
</reference>
<feature type="region of interest" description="Disordered" evidence="1">
    <location>
        <begin position="24"/>
        <end position="70"/>
    </location>
</feature>
<feature type="compositionally biased region" description="Polar residues" evidence="1">
    <location>
        <begin position="61"/>
        <end position="70"/>
    </location>
</feature>
<name>A0AAU7AVQ5_9ACTN</name>
<dbReference type="GO" id="GO:0022857">
    <property type="term" value="F:transmembrane transporter activity"/>
    <property type="evidence" value="ECO:0007669"/>
    <property type="project" value="InterPro"/>
</dbReference>
<dbReference type="RefSeq" id="WP_354702215.1">
    <property type="nucleotide sequence ID" value="NZ_CP114014.1"/>
</dbReference>
<feature type="signal peptide" evidence="2">
    <location>
        <begin position="1"/>
        <end position="20"/>
    </location>
</feature>
<dbReference type="InterPro" id="IPR007210">
    <property type="entry name" value="ABC_Gly_betaine_transp_sub-bd"/>
</dbReference>
<gene>
    <name evidence="4" type="ORF">DSM112329_02570</name>
</gene>
<dbReference type="Gene3D" id="3.40.190.120">
    <property type="entry name" value="Osmoprotection protein (prox), domain 2"/>
    <property type="match status" value="1"/>
</dbReference>